<dbReference type="CDD" id="cd06222">
    <property type="entry name" value="RNase_H_like"/>
    <property type="match status" value="1"/>
</dbReference>
<sequence>MMIPASHFSQLTTLPTNPLKPHRRPTSPADKTRLQYLVQVSIGSSMPNLEVLDLECSRPTLRSWFQAAKLMRNPTPWVNLSIRGHFVVILKPRSISVVMSKLGFPSLFICLIMKCVSFVSYCFMLGGKIIGSLIPQRGLRQGDPLSRYLFLVCIEAFSSLLHHAECFGRICGVSVCRGAPSISHLFADDTLIFCQASLESVANIKAVLEDCLGPRDWKSIFLSRRLHSVIILQRVARSKRELFRVIRDRIWTKITKWHEKLLSQAGGGGLGFRQLQLFNLAMLAKQLWRILKQLETLLSWVLKAKYFPTRGIFSVSLGRHPSFTWSSVMAAHNLLQKLVSCRAIGSSWWGVRFKEGLGIIPAPGYAYHLVCELEDRSGSSSLGLQDHWWWRKVWQASFPNKSGVGLISLHLDNHDGKDLRPVSGRKRCPLTLEIETLVYFCAFVGRLGGAETINFDGATFRGGVELGVGVVARNGLARCVAWFSRRLRMAGTGALAKAVLFALQRGWQSVIFEGDCGTLVYKLRTREQDLSVDGPVITDILNYASNFNSCEFTFVRRPSNSVAHFFAHYYDLISCDSAKRDNVIPPCVALFVTSDLMS</sequence>
<dbReference type="Pfam" id="PF13456">
    <property type="entry name" value="RVT_3"/>
    <property type="match status" value="1"/>
</dbReference>
<feature type="region of interest" description="Disordered" evidence="1">
    <location>
        <begin position="1"/>
        <end position="28"/>
    </location>
</feature>
<dbReference type="InterPro" id="IPR052929">
    <property type="entry name" value="RNase_H-like_EbsB-rel"/>
</dbReference>
<name>A0AAW2MCJ1_9LAMI</name>
<dbReference type="EMBL" id="JACGWK010000011">
    <property type="protein sequence ID" value="KAL0327821.1"/>
    <property type="molecule type" value="Genomic_DNA"/>
</dbReference>
<evidence type="ECO:0000259" key="2">
    <source>
        <dbReference type="Pfam" id="PF13456"/>
    </source>
</evidence>
<evidence type="ECO:0000313" key="3">
    <source>
        <dbReference type="EMBL" id="KAL0327821.1"/>
    </source>
</evidence>
<accession>A0AAW2MCJ1</accession>
<feature type="compositionally biased region" description="Polar residues" evidence="1">
    <location>
        <begin position="7"/>
        <end position="16"/>
    </location>
</feature>
<dbReference type="GO" id="GO:0004523">
    <property type="term" value="F:RNA-DNA hybrid ribonuclease activity"/>
    <property type="evidence" value="ECO:0007669"/>
    <property type="project" value="InterPro"/>
</dbReference>
<dbReference type="AlphaFoldDB" id="A0AAW2MCJ1"/>
<dbReference type="InterPro" id="IPR044730">
    <property type="entry name" value="RNase_H-like_dom_plant"/>
</dbReference>
<dbReference type="GO" id="GO:0003676">
    <property type="term" value="F:nucleic acid binding"/>
    <property type="evidence" value="ECO:0007669"/>
    <property type="project" value="InterPro"/>
</dbReference>
<proteinExistence type="predicted"/>
<evidence type="ECO:0000256" key="1">
    <source>
        <dbReference type="SAM" id="MobiDB-lite"/>
    </source>
</evidence>
<dbReference type="PANTHER" id="PTHR47074">
    <property type="entry name" value="BNAC02G40300D PROTEIN"/>
    <property type="match status" value="1"/>
</dbReference>
<gene>
    <name evidence="3" type="ORF">Sangu_1860100</name>
</gene>
<organism evidence="3">
    <name type="scientific">Sesamum angustifolium</name>
    <dbReference type="NCBI Taxonomy" id="2727405"/>
    <lineage>
        <taxon>Eukaryota</taxon>
        <taxon>Viridiplantae</taxon>
        <taxon>Streptophyta</taxon>
        <taxon>Embryophyta</taxon>
        <taxon>Tracheophyta</taxon>
        <taxon>Spermatophyta</taxon>
        <taxon>Magnoliopsida</taxon>
        <taxon>eudicotyledons</taxon>
        <taxon>Gunneridae</taxon>
        <taxon>Pentapetalae</taxon>
        <taxon>asterids</taxon>
        <taxon>lamiids</taxon>
        <taxon>Lamiales</taxon>
        <taxon>Pedaliaceae</taxon>
        <taxon>Sesamum</taxon>
    </lineage>
</organism>
<dbReference type="PANTHER" id="PTHR47074:SF48">
    <property type="entry name" value="POLYNUCLEOTIDYL TRANSFERASE, RIBONUCLEASE H-LIKE SUPERFAMILY PROTEIN"/>
    <property type="match status" value="1"/>
</dbReference>
<reference evidence="3" key="1">
    <citation type="submission" date="2020-06" db="EMBL/GenBank/DDBJ databases">
        <authorList>
            <person name="Li T."/>
            <person name="Hu X."/>
            <person name="Zhang T."/>
            <person name="Song X."/>
            <person name="Zhang H."/>
            <person name="Dai N."/>
            <person name="Sheng W."/>
            <person name="Hou X."/>
            <person name="Wei L."/>
        </authorList>
    </citation>
    <scope>NUCLEOTIDE SEQUENCE</scope>
    <source>
        <strain evidence="3">G01</strain>
        <tissue evidence="3">Leaf</tissue>
    </source>
</reference>
<feature type="domain" description="RNase H type-1" evidence="2">
    <location>
        <begin position="454"/>
        <end position="568"/>
    </location>
</feature>
<protein>
    <submittedName>
        <fullName evidence="3">Mitochondrial protein</fullName>
    </submittedName>
</protein>
<comment type="caution">
    <text evidence="3">The sequence shown here is derived from an EMBL/GenBank/DDBJ whole genome shotgun (WGS) entry which is preliminary data.</text>
</comment>
<reference evidence="3" key="2">
    <citation type="journal article" date="2024" name="Plant">
        <title>Genomic evolution and insights into agronomic trait innovations of Sesamum species.</title>
        <authorList>
            <person name="Miao H."/>
            <person name="Wang L."/>
            <person name="Qu L."/>
            <person name="Liu H."/>
            <person name="Sun Y."/>
            <person name="Le M."/>
            <person name="Wang Q."/>
            <person name="Wei S."/>
            <person name="Zheng Y."/>
            <person name="Lin W."/>
            <person name="Duan Y."/>
            <person name="Cao H."/>
            <person name="Xiong S."/>
            <person name="Wang X."/>
            <person name="Wei L."/>
            <person name="Li C."/>
            <person name="Ma Q."/>
            <person name="Ju M."/>
            <person name="Zhao R."/>
            <person name="Li G."/>
            <person name="Mu C."/>
            <person name="Tian Q."/>
            <person name="Mei H."/>
            <person name="Zhang T."/>
            <person name="Gao T."/>
            <person name="Zhang H."/>
        </authorList>
    </citation>
    <scope>NUCLEOTIDE SEQUENCE</scope>
    <source>
        <strain evidence="3">G01</strain>
    </source>
</reference>
<dbReference type="InterPro" id="IPR002156">
    <property type="entry name" value="RNaseH_domain"/>
</dbReference>